<dbReference type="PRINTS" id="PR00386">
    <property type="entry name" value="P53SUPPRESSR"/>
</dbReference>
<evidence type="ECO:0000256" key="3">
    <source>
        <dbReference type="ARBA" id="ARBA00022703"/>
    </source>
</evidence>
<feature type="binding site" evidence="11">
    <location>
        <position position="242"/>
    </location>
    <ligand>
        <name>Zn(2+)</name>
        <dbReference type="ChEBI" id="CHEBI:29105"/>
    </ligand>
</feature>
<feature type="binding site" evidence="11">
    <location>
        <position position="238"/>
    </location>
    <ligand>
        <name>Zn(2+)</name>
        <dbReference type="ChEBI" id="CHEBI:29105"/>
    </ligand>
</feature>
<evidence type="ECO:0000256" key="6">
    <source>
        <dbReference type="ARBA" id="ARBA00023015"/>
    </source>
</evidence>
<reference evidence="15" key="1">
    <citation type="journal article" date="2014" name="Genome Biol.">
        <title>Genome analysis of a major urban malaria vector mosquito, Anopheles stephensi.</title>
        <authorList>
            <person name="Jiang X."/>
            <person name="Peery A."/>
            <person name="Hall A.B."/>
            <person name="Sharma A."/>
            <person name="Chen X.G."/>
            <person name="Waterhouse R.M."/>
            <person name="Komissarov A."/>
            <person name="Riehle M.M."/>
            <person name="Shouche Y."/>
            <person name="Sharakhova M.V."/>
            <person name="Lawson D."/>
            <person name="Pakpour N."/>
            <person name="Arensburger P."/>
            <person name="Davidson V.L."/>
            <person name="Eiglmeier K."/>
            <person name="Emrich S."/>
            <person name="George P."/>
            <person name="Kennedy R.C."/>
            <person name="Mane S.P."/>
            <person name="Maslen G."/>
            <person name="Oringanje C."/>
            <person name="Qi Y."/>
            <person name="Settlage R."/>
            <person name="Tojo M."/>
            <person name="Tubio J.M."/>
            <person name="Unger M.F."/>
            <person name="Wang B."/>
            <person name="Vernick K.D."/>
            <person name="Ribeiro J.M."/>
            <person name="James A.A."/>
            <person name="Michel K."/>
            <person name="Riehle M.A."/>
            <person name="Luckhart S."/>
            <person name="Sharakhov I.V."/>
            <person name="Tu Z."/>
        </authorList>
    </citation>
    <scope>NUCLEOTIDE SEQUENCE [LARGE SCALE GENOMIC DNA]</scope>
    <source>
        <strain evidence="15">Indian</strain>
    </source>
</reference>
<dbReference type="EnsemblMetazoa" id="ASTEI04336-RA">
    <property type="protein sequence ID" value="ASTEI04336-PA"/>
    <property type="gene ID" value="ASTEI04336"/>
</dbReference>
<dbReference type="Gene3D" id="2.60.40.720">
    <property type="match status" value="1"/>
</dbReference>
<feature type="domain" description="p53 DNA-binding" evidence="13">
    <location>
        <begin position="92"/>
        <end position="287"/>
    </location>
</feature>
<dbReference type="Pfam" id="PF00870">
    <property type="entry name" value="P53"/>
    <property type="match status" value="1"/>
</dbReference>
<dbReference type="InterPro" id="IPR011615">
    <property type="entry name" value="p53_DNA-bd"/>
</dbReference>
<evidence type="ECO:0000256" key="5">
    <source>
        <dbReference type="ARBA" id="ARBA00022833"/>
    </source>
</evidence>
<keyword evidence="4 11" id="KW-0479">Metal-binding</keyword>
<keyword evidence="5 11" id="KW-0862">Zinc</keyword>
<evidence type="ECO:0000313" key="14">
    <source>
        <dbReference type="EnsemblMetazoa" id="ASTEI04336-PA"/>
    </source>
</evidence>
<dbReference type="GO" id="GO:0000978">
    <property type="term" value="F:RNA polymerase II cis-regulatory region sequence-specific DNA binding"/>
    <property type="evidence" value="ECO:0007669"/>
    <property type="project" value="TreeGrafter"/>
</dbReference>
<keyword evidence="7" id="KW-0238">DNA-binding</keyword>
<dbReference type="GO" id="GO:0000981">
    <property type="term" value="F:DNA-binding transcription factor activity, RNA polymerase II-specific"/>
    <property type="evidence" value="ECO:0007669"/>
    <property type="project" value="TreeGrafter"/>
</dbReference>
<dbReference type="VEuPathDB" id="VectorBase:ASTEI20_037074"/>
<keyword evidence="6" id="KW-0805">Transcription regulation</keyword>
<organism evidence="14 15">
    <name type="scientific">Anopheles stephensi</name>
    <name type="common">Indo-Pakistan malaria mosquito</name>
    <dbReference type="NCBI Taxonomy" id="30069"/>
    <lineage>
        <taxon>Eukaryota</taxon>
        <taxon>Metazoa</taxon>
        <taxon>Ecdysozoa</taxon>
        <taxon>Arthropoda</taxon>
        <taxon>Hexapoda</taxon>
        <taxon>Insecta</taxon>
        <taxon>Pterygota</taxon>
        <taxon>Neoptera</taxon>
        <taxon>Endopterygota</taxon>
        <taxon>Diptera</taxon>
        <taxon>Nematocera</taxon>
        <taxon>Culicoidea</taxon>
        <taxon>Culicidae</taxon>
        <taxon>Anophelinae</taxon>
        <taxon>Anopheles</taxon>
    </lineage>
</organism>
<keyword evidence="10" id="KW-0539">Nucleus</keyword>
<comment type="cofactor">
    <cofactor evidence="11">
        <name>Zn(2+)</name>
        <dbReference type="ChEBI" id="CHEBI:29105"/>
    </cofactor>
    <text evidence="11">Binds 1 zinc ion per subunit.</text>
</comment>
<evidence type="ECO:0000256" key="1">
    <source>
        <dbReference type="ARBA" id="ARBA00004123"/>
    </source>
</evidence>
<dbReference type="SUPFAM" id="SSF49417">
    <property type="entry name" value="p53-like transcription factors"/>
    <property type="match status" value="1"/>
</dbReference>
<feature type="region of interest" description="Disordered" evidence="12">
    <location>
        <begin position="280"/>
        <end position="339"/>
    </location>
</feature>
<dbReference type="VEuPathDB" id="VectorBase:ASTE010009"/>
<dbReference type="GO" id="GO:0006915">
    <property type="term" value="P:apoptotic process"/>
    <property type="evidence" value="ECO:0007669"/>
    <property type="project" value="UniProtKB-KW"/>
</dbReference>
<evidence type="ECO:0000256" key="10">
    <source>
        <dbReference type="ARBA" id="ARBA00023242"/>
    </source>
</evidence>
<dbReference type="VEuPathDB" id="VectorBase:ASTEI04336"/>
<dbReference type="AlphaFoldDB" id="A0A182Y7A0"/>
<evidence type="ECO:0000256" key="12">
    <source>
        <dbReference type="SAM" id="MobiDB-lite"/>
    </source>
</evidence>
<keyword evidence="15" id="KW-1185">Reference proteome</keyword>
<feature type="binding site" evidence="11">
    <location>
        <position position="167"/>
    </location>
    <ligand>
        <name>Zn(2+)</name>
        <dbReference type="ChEBI" id="CHEBI:29105"/>
    </ligand>
</feature>
<dbReference type="GO" id="GO:0046872">
    <property type="term" value="F:metal ion binding"/>
    <property type="evidence" value="ECO:0007669"/>
    <property type="project" value="UniProtKB-KW"/>
</dbReference>
<keyword evidence="3" id="KW-0053">Apoptosis</keyword>
<evidence type="ECO:0000256" key="11">
    <source>
        <dbReference type="PIRSR" id="PIRSR602117-1"/>
    </source>
</evidence>
<keyword evidence="9" id="KW-0804">Transcription</keyword>
<dbReference type="InterPro" id="IPR002117">
    <property type="entry name" value="p53_tumour_suppressor"/>
</dbReference>
<evidence type="ECO:0000256" key="2">
    <source>
        <dbReference type="ARBA" id="ARBA00006167"/>
    </source>
</evidence>
<evidence type="ECO:0000256" key="4">
    <source>
        <dbReference type="ARBA" id="ARBA00022723"/>
    </source>
</evidence>
<name>A0A182Y7A0_ANOST</name>
<reference evidence="14" key="2">
    <citation type="submission" date="2020-05" db="UniProtKB">
        <authorList>
            <consortium name="EnsemblMetazoa"/>
        </authorList>
    </citation>
    <scope>IDENTIFICATION</scope>
    <source>
        <strain evidence="14">Indian</strain>
    </source>
</reference>
<evidence type="ECO:0000256" key="8">
    <source>
        <dbReference type="ARBA" id="ARBA00023159"/>
    </source>
</evidence>
<sequence>MDMTLDAEMFGDINTGSCLNVEDCQTLFRMNTNDLLPPPQGGNIDEVYLNDFFRSNGIVDMQCVKYETDAKSTAMMYGEEPPTHYKKTPILEEYTHPQQSFTVGISGTPCSASSWCHSIPLEKLFVKKKTPVTFDVSFSQPSDGTLKLRIMLVYSNTQYAYNTITRCQDDISKDGAKEYKFKEHVVRCLNPEALYAGRENGVNFEDRLAIIVDLNNGGSQKNHQQTQQTVPVSLEFLCQNSCPTMERRATTLLFTLENEHGTLLGRKSISVKICSCPKRDMEKDEKKATGRDGNRNKRKHANETVSSTDQPPKKLKRQSSEDAKPTLHGGAASSTSVRASAAAAMAMPASSSTMGQVKREPSFTTLGRSLSTLSNSSTIDNDSSAVVLTLRLPDLDCASDVAMYAFKHLSSILISCKDEQEKMRYAQYLYHCRRVRSKYSSSHH</sequence>
<dbReference type="PANTHER" id="PTHR11447:SF16">
    <property type="entry name" value="P53 PROTEIN LONG FORM VARIANT 1"/>
    <property type="match status" value="1"/>
</dbReference>
<proteinExistence type="inferred from homology"/>
<dbReference type="CDD" id="cd08367">
    <property type="entry name" value="P53"/>
    <property type="match status" value="1"/>
</dbReference>
<dbReference type="InterPro" id="IPR012346">
    <property type="entry name" value="p53/RUNT-type_TF_DNA-bd_sf"/>
</dbReference>
<dbReference type="GO" id="GO:0005634">
    <property type="term" value="C:nucleus"/>
    <property type="evidence" value="ECO:0007669"/>
    <property type="project" value="UniProtKB-SubCell"/>
</dbReference>
<feature type="compositionally biased region" description="Basic and acidic residues" evidence="12">
    <location>
        <begin position="280"/>
        <end position="295"/>
    </location>
</feature>
<evidence type="ECO:0000313" key="15">
    <source>
        <dbReference type="Proteomes" id="UP000076408"/>
    </source>
</evidence>
<evidence type="ECO:0000256" key="9">
    <source>
        <dbReference type="ARBA" id="ARBA00023163"/>
    </source>
</evidence>
<protein>
    <recommendedName>
        <fullName evidence="13">p53 DNA-binding domain-containing protein</fullName>
    </recommendedName>
</protein>
<accession>A0A182Y7A0</accession>
<comment type="subcellular location">
    <subcellularLocation>
        <location evidence="1">Nucleus</location>
    </subcellularLocation>
</comment>
<evidence type="ECO:0000259" key="13">
    <source>
        <dbReference type="Pfam" id="PF00870"/>
    </source>
</evidence>
<evidence type="ECO:0000256" key="7">
    <source>
        <dbReference type="ARBA" id="ARBA00023125"/>
    </source>
</evidence>
<dbReference type="PANTHER" id="PTHR11447">
    <property type="entry name" value="CELLULAR TUMOR ANTIGEN P53"/>
    <property type="match status" value="1"/>
</dbReference>
<comment type="similarity">
    <text evidence="2">Belongs to the p53 family.</text>
</comment>
<dbReference type="InterPro" id="IPR008967">
    <property type="entry name" value="p53-like_TF_DNA-bd_sf"/>
</dbReference>
<dbReference type="Proteomes" id="UP000076408">
    <property type="component" value="Unassembled WGS sequence"/>
</dbReference>
<dbReference type="STRING" id="30069.A0A182Y7A0"/>
<keyword evidence="8" id="KW-0010">Activator</keyword>
<dbReference type="OMA" id="CPTIERR"/>